<dbReference type="STRING" id="207559.Dde_1632"/>
<evidence type="ECO:0000256" key="8">
    <source>
        <dbReference type="ARBA" id="ARBA00022840"/>
    </source>
</evidence>
<dbReference type="Gene3D" id="3.40.50.620">
    <property type="entry name" value="HUPs"/>
    <property type="match status" value="1"/>
</dbReference>
<dbReference type="NCBIfam" id="TIGR00482">
    <property type="entry name" value="nicotinate (nicotinamide) nucleotide adenylyltransferase"/>
    <property type="match status" value="1"/>
</dbReference>
<dbReference type="AlphaFoldDB" id="Q311G7"/>
<comment type="pathway">
    <text evidence="2 11">Cofactor biosynthesis; NAD(+) biosynthesis; deamido-NAD(+) from nicotinate D-ribonucleotide: step 1/1.</text>
</comment>
<dbReference type="UniPathway" id="UPA00253">
    <property type="reaction ID" value="UER00332"/>
</dbReference>
<evidence type="ECO:0000256" key="9">
    <source>
        <dbReference type="ARBA" id="ARBA00023027"/>
    </source>
</evidence>
<name>Q311G7_OLEA2</name>
<dbReference type="HOGENOM" id="CLU_069765_0_1_7"/>
<evidence type="ECO:0000259" key="12">
    <source>
        <dbReference type="Pfam" id="PF01467"/>
    </source>
</evidence>
<keyword evidence="8 11" id="KW-0067">ATP-binding</keyword>
<dbReference type="GO" id="GO:0005524">
    <property type="term" value="F:ATP binding"/>
    <property type="evidence" value="ECO:0007669"/>
    <property type="project" value="UniProtKB-KW"/>
</dbReference>
<feature type="domain" description="Cytidyltransferase-like" evidence="12">
    <location>
        <begin position="6"/>
        <end position="192"/>
    </location>
</feature>
<dbReference type="PANTHER" id="PTHR39321:SF3">
    <property type="entry name" value="PHOSPHOPANTETHEINE ADENYLYLTRANSFERASE"/>
    <property type="match status" value="1"/>
</dbReference>
<evidence type="ECO:0000256" key="5">
    <source>
        <dbReference type="ARBA" id="ARBA00022679"/>
    </source>
</evidence>
<reference evidence="13 14" key="1">
    <citation type="journal article" date="2011" name="J. Bacteriol.">
        <title>Complete genome sequence and updated annotation of Desulfovibrio alaskensis G20.</title>
        <authorList>
            <person name="Hauser L.J."/>
            <person name="Land M.L."/>
            <person name="Brown S.D."/>
            <person name="Larimer F."/>
            <person name="Keller K.L."/>
            <person name="Rapp-Giles B.J."/>
            <person name="Price M.N."/>
            <person name="Lin M."/>
            <person name="Bruce D.C."/>
            <person name="Detter J.C."/>
            <person name="Tapia R."/>
            <person name="Han C.S."/>
            <person name="Goodwin L.A."/>
            <person name="Cheng J.F."/>
            <person name="Pitluck S."/>
            <person name="Copeland A."/>
            <person name="Lucas S."/>
            <person name="Nolan M."/>
            <person name="Lapidus A.L."/>
            <person name="Palumbo A.V."/>
            <person name="Wall J.D."/>
        </authorList>
    </citation>
    <scope>NUCLEOTIDE SEQUENCE [LARGE SCALE GENOMIC DNA]</scope>
    <source>
        <strain evidence="14">ATCC BAA 1058 / DSM 17464 / G20</strain>
    </source>
</reference>
<dbReference type="EC" id="2.7.7.18" evidence="11"/>
<dbReference type="RefSeq" id="WP_011367583.1">
    <property type="nucleotide sequence ID" value="NC_007519.1"/>
</dbReference>
<keyword evidence="6 11" id="KW-0548">Nucleotidyltransferase</keyword>
<gene>
    <name evidence="11" type="primary">nadD</name>
    <name evidence="13" type="ordered locus">Dde_1632</name>
</gene>
<dbReference type="HAMAP" id="MF_00244">
    <property type="entry name" value="NaMN_adenylyltr"/>
    <property type="match status" value="1"/>
</dbReference>
<evidence type="ECO:0000313" key="13">
    <source>
        <dbReference type="EMBL" id="ABB38429.1"/>
    </source>
</evidence>
<evidence type="ECO:0000313" key="14">
    <source>
        <dbReference type="Proteomes" id="UP000002710"/>
    </source>
</evidence>
<dbReference type="CDD" id="cd02165">
    <property type="entry name" value="NMNAT"/>
    <property type="match status" value="1"/>
</dbReference>
<evidence type="ECO:0000256" key="1">
    <source>
        <dbReference type="ARBA" id="ARBA00002324"/>
    </source>
</evidence>
<proteinExistence type="inferred from homology"/>
<evidence type="ECO:0000256" key="3">
    <source>
        <dbReference type="ARBA" id="ARBA00009014"/>
    </source>
</evidence>
<evidence type="ECO:0000256" key="10">
    <source>
        <dbReference type="ARBA" id="ARBA00048721"/>
    </source>
</evidence>
<comment type="catalytic activity">
    <reaction evidence="10 11">
        <text>nicotinate beta-D-ribonucleotide + ATP + H(+) = deamido-NAD(+) + diphosphate</text>
        <dbReference type="Rhea" id="RHEA:22860"/>
        <dbReference type="ChEBI" id="CHEBI:15378"/>
        <dbReference type="ChEBI" id="CHEBI:30616"/>
        <dbReference type="ChEBI" id="CHEBI:33019"/>
        <dbReference type="ChEBI" id="CHEBI:57502"/>
        <dbReference type="ChEBI" id="CHEBI:58437"/>
        <dbReference type="EC" id="2.7.7.18"/>
    </reaction>
</comment>
<accession>Q311G7</accession>
<sequence>MHTKALFGGTFNPPHVGHLRLIIEIYEALGLETVELLPCSIPPHKDAGGILPFALRCSMLEAMVQPFDWARVNRTEGERSGPSYTYDTLRMMTRHTKEKPLFVMGAGDFPTLPAWHKGTELADMADLLVVTRGTDTAGEFMQAVHDWPGSALTPCMPQHPAVEHEFHTAANGRILYMPIPALQVSASLIRERWLQRRSIHGLVPDNVIHILNSSAAEVQRSWT</sequence>
<comment type="function">
    <text evidence="1 11">Catalyzes the reversible adenylation of nicotinate mononucleotide (NaMN) to nicotinic acid adenine dinucleotide (NaAD).</text>
</comment>
<dbReference type="Proteomes" id="UP000002710">
    <property type="component" value="Chromosome"/>
</dbReference>
<evidence type="ECO:0000256" key="11">
    <source>
        <dbReference type="HAMAP-Rule" id="MF_00244"/>
    </source>
</evidence>
<keyword evidence="14" id="KW-1185">Reference proteome</keyword>
<evidence type="ECO:0000256" key="2">
    <source>
        <dbReference type="ARBA" id="ARBA00005019"/>
    </source>
</evidence>
<dbReference type="GO" id="GO:0009435">
    <property type="term" value="P:NAD+ biosynthetic process"/>
    <property type="evidence" value="ECO:0007669"/>
    <property type="project" value="UniProtKB-UniRule"/>
</dbReference>
<evidence type="ECO:0000256" key="4">
    <source>
        <dbReference type="ARBA" id="ARBA00022642"/>
    </source>
</evidence>
<dbReference type="InterPro" id="IPR014729">
    <property type="entry name" value="Rossmann-like_a/b/a_fold"/>
</dbReference>
<dbReference type="InterPro" id="IPR005248">
    <property type="entry name" value="NadD/NMNAT"/>
</dbReference>
<dbReference type="SUPFAM" id="SSF52374">
    <property type="entry name" value="Nucleotidylyl transferase"/>
    <property type="match status" value="1"/>
</dbReference>
<protein>
    <recommendedName>
        <fullName evidence="11">Probable nicotinate-nucleotide adenylyltransferase</fullName>
        <ecNumber evidence="11">2.7.7.18</ecNumber>
    </recommendedName>
    <alternativeName>
        <fullName evidence="11">Deamido-NAD(+) diphosphorylase</fullName>
    </alternativeName>
    <alternativeName>
        <fullName evidence="11">Deamido-NAD(+) pyrophosphorylase</fullName>
    </alternativeName>
    <alternativeName>
        <fullName evidence="11">Nicotinate mononucleotide adenylyltransferase</fullName>
        <shortName evidence="11">NaMN adenylyltransferase</shortName>
    </alternativeName>
</protein>
<keyword evidence="4 11" id="KW-0662">Pyridine nucleotide biosynthesis</keyword>
<dbReference type="EMBL" id="CP000112">
    <property type="protein sequence ID" value="ABB38429.1"/>
    <property type="molecule type" value="Genomic_DNA"/>
</dbReference>
<dbReference type="KEGG" id="dde:Dde_1632"/>
<evidence type="ECO:0000256" key="6">
    <source>
        <dbReference type="ARBA" id="ARBA00022695"/>
    </source>
</evidence>
<keyword evidence="5 11" id="KW-0808">Transferase</keyword>
<dbReference type="Pfam" id="PF01467">
    <property type="entry name" value="CTP_transf_like"/>
    <property type="match status" value="1"/>
</dbReference>
<dbReference type="eggNOG" id="COG1057">
    <property type="taxonomic scope" value="Bacteria"/>
</dbReference>
<keyword evidence="9 11" id="KW-0520">NAD</keyword>
<evidence type="ECO:0000256" key="7">
    <source>
        <dbReference type="ARBA" id="ARBA00022741"/>
    </source>
</evidence>
<keyword evidence="7 11" id="KW-0547">Nucleotide-binding</keyword>
<dbReference type="PANTHER" id="PTHR39321">
    <property type="entry name" value="NICOTINATE-NUCLEOTIDE ADENYLYLTRANSFERASE-RELATED"/>
    <property type="match status" value="1"/>
</dbReference>
<dbReference type="InterPro" id="IPR004821">
    <property type="entry name" value="Cyt_trans-like"/>
</dbReference>
<comment type="similarity">
    <text evidence="3 11">Belongs to the NadD family.</text>
</comment>
<dbReference type="GO" id="GO:0004515">
    <property type="term" value="F:nicotinate-nucleotide adenylyltransferase activity"/>
    <property type="evidence" value="ECO:0007669"/>
    <property type="project" value="UniProtKB-UniRule"/>
</dbReference>
<organism evidence="13 14">
    <name type="scientific">Oleidesulfovibrio alaskensis (strain ATCC BAA-1058 / DSM 17464 / G20)</name>
    <name type="common">Desulfovibrio alaskensis</name>
    <dbReference type="NCBI Taxonomy" id="207559"/>
    <lineage>
        <taxon>Bacteria</taxon>
        <taxon>Pseudomonadati</taxon>
        <taxon>Thermodesulfobacteriota</taxon>
        <taxon>Desulfovibrionia</taxon>
        <taxon>Desulfovibrionales</taxon>
        <taxon>Desulfovibrionaceae</taxon>
        <taxon>Oleidesulfovibrio</taxon>
    </lineage>
</organism>